<dbReference type="EMBL" id="JAAKZZ010000205">
    <property type="protein sequence ID" value="NGO70531.1"/>
    <property type="molecule type" value="Genomic_DNA"/>
</dbReference>
<feature type="compositionally biased region" description="Basic residues" evidence="1">
    <location>
        <begin position="116"/>
        <end position="125"/>
    </location>
</feature>
<accession>A0A6G4X1J4</accession>
<organism evidence="2 3">
    <name type="scientific">Streptomyces boncukensis</name>
    <dbReference type="NCBI Taxonomy" id="2711219"/>
    <lineage>
        <taxon>Bacteria</taxon>
        <taxon>Bacillati</taxon>
        <taxon>Actinomycetota</taxon>
        <taxon>Actinomycetes</taxon>
        <taxon>Kitasatosporales</taxon>
        <taxon>Streptomycetaceae</taxon>
        <taxon>Streptomyces</taxon>
    </lineage>
</organism>
<proteinExistence type="predicted"/>
<dbReference type="AlphaFoldDB" id="A0A6G4X1J4"/>
<gene>
    <name evidence="2" type="ORF">G5C65_19665</name>
</gene>
<dbReference type="RefSeq" id="WP_165300196.1">
    <property type="nucleotide sequence ID" value="NZ_JAAKZZ010000205.1"/>
</dbReference>
<comment type="caution">
    <text evidence="2">The sequence shown here is derived from an EMBL/GenBank/DDBJ whole genome shotgun (WGS) entry which is preliminary data.</text>
</comment>
<sequence>MSTSVWWIEVLSVTAERWHTGPFIPPGPPADVAHAVRAHLHERRLDGAWPEEIRQMLLAVVEVYALPLGTNADSLPSQSERPQDAQLVWRSDLTHEADPTDHASPPAAPLVVNGHSRPKPHTGNP</sequence>
<name>A0A6G4X1J4_9ACTN</name>
<evidence type="ECO:0000313" key="2">
    <source>
        <dbReference type="EMBL" id="NGO70531.1"/>
    </source>
</evidence>
<feature type="compositionally biased region" description="Polar residues" evidence="1">
    <location>
        <begin position="71"/>
        <end position="80"/>
    </location>
</feature>
<protein>
    <submittedName>
        <fullName evidence="2">Uncharacterized protein</fullName>
    </submittedName>
</protein>
<evidence type="ECO:0000313" key="3">
    <source>
        <dbReference type="Proteomes" id="UP000477722"/>
    </source>
</evidence>
<evidence type="ECO:0000256" key="1">
    <source>
        <dbReference type="SAM" id="MobiDB-lite"/>
    </source>
</evidence>
<dbReference type="Proteomes" id="UP000477722">
    <property type="component" value="Unassembled WGS sequence"/>
</dbReference>
<keyword evidence="3" id="KW-1185">Reference proteome</keyword>
<feature type="region of interest" description="Disordered" evidence="1">
    <location>
        <begin position="70"/>
        <end position="125"/>
    </location>
</feature>
<reference evidence="2 3" key="1">
    <citation type="submission" date="2020-02" db="EMBL/GenBank/DDBJ databases">
        <title>Whole-genome analyses of novel actinobacteria.</title>
        <authorList>
            <person name="Sahin N."/>
            <person name="Tatar D."/>
        </authorList>
    </citation>
    <scope>NUCLEOTIDE SEQUENCE [LARGE SCALE GENOMIC DNA]</scope>
    <source>
        <strain evidence="2 3">SB3404</strain>
    </source>
</reference>
<feature type="compositionally biased region" description="Basic and acidic residues" evidence="1">
    <location>
        <begin position="92"/>
        <end position="101"/>
    </location>
</feature>